<dbReference type="Proteomes" id="UP000432464">
    <property type="component" value="Unassembled WGS sequence"/>
</dbReference>
<dbReference type="GO" id="GO:0004040">
    <property type="term" value="F:amidase activity"/>
    <property type="evidence" value="ECO:0007669"/>
    <property type="project" value="UniProtKB-EC"/>
</dbReference>
<comment type="caution">
    <text evidence="6">The sequence shown here is derived from an EMBL/GenBank/DDBJ whole genome shotgun (WGS) entry which is preliminary data.</text>
</comment>
<evidence type="ECO:0000256" key="3">
    <source>
        <dbReference type="ARBA" id="ARBA00012922"/>
    </source>
</evidence>
<evidence type="ECO:0000256" key="2">
    <source>
        <dbReference type="ARBA" id="ARBA00009199"/>
    </source>
</evidence>
<evidence type="ECO:0000256" key="1">
    <source>
        <dbReference type="ARBA" id="ARBA00001311"/>
    </source>
</evidence>
<dbReference type="SUPFAM" id="SSF75304">
    <property type="entry name" value="Amidase signature (AS) enzymes"/>
    <property type="match status" value="1"/>
</dbReference>
<evidence type="ECO:0000256" key="4">
    <source>
        <dbReference type="SAM" id="MobiDB-lite"/>
    </source>
</evidence>
<dbReference type="InterPro" id="IPR023631">
    <property type="entry name" value="Amidase_dom"/>
</dbReference>
<name>A0A6I3L051_9NOCA</name>
<feature type="domain" description="Amidase" evidence="5">
    <location>
        <begin position="158"/>
        <end position="514"/>
    </location>
</feature>
<gene>
    <name evidence="6" type="ORF">GLP40_23185</name>
</gene>
<comment type="similarity">
    <text evidence="2">Belongs to the amidase family.</text>
</comment>
<organism evidence="6 7">
    <name type="scientific">Nocardia aurantiaca</name>
    <dbReference type="NCBI Taxonomy" id="2675850"/>
    <lineage>
        <taxon>Bacteria</taxon>
        <taxon>Bacillati</taxon>
        <taxon>Actinomycetota</taxon>
        <taxon>Actinomycetes</taxon>
        <taxon>Mycobacteriales</taxon>
        <taxon>Nocardiaceae</taxon>
        <taxon>Nocardia</taxon>
    </lineage>
</organism>
<dbReference type="EC" id="3.5.1.4" evidence="3"/>
<dbReference type="Gene3D" id="3.90.1300.10">
    <property type="entry name" value="Amidase signature (AS) domain"/>
    <property type="match status" value="1"/>
</dbReference>
<dbReference type="PANTHER" id="PTHR11895:SF7">
    <property type="entry name" value="GLUTAMYL-TRNA(GLN) AMIDOTRANSFERASE SUBUNIT A, MITOCHONDRIAL"/>
    <property type="match status" value="1"/>
</dbReference>
<feature type="region of interest" description="Disordered" evidence="4">
    <location>
        <begin position="25"/>
        <end position="54"/>
    </location>
</feature>
<evidence type="ECO:0000313" key="7">
    <source>
        <dbReference type="Proteomes" id="UP000432464"/>
    </source>
</evidence>
<dbReference type="Pfam" id="PF01425">
    <property type="entry name" value="Amidase"/>
    <property type="match status" value="1"/>
</dbReference>
<reference evidence="6 7" key="1">
    <citation type="submission" date="2019-11" db="EMBL/GenBank/DDBJ databases">
        <title>Nocardia sp. nov. CT2-14 isolated from soil.</title>
        <authorList>
            <person name="Kanchanasin P."/>
            <person name="Tanasupawat S."/>
            <person name="Yuki M."/>
            <person name="Kudo T."/>
        </authorList>
    </citation>
    <scope>NUCLEOTIDE SEQUENCE [LARGE SCALE GENOMIC DNA]</scope>
    <source>
        <strain evidence="6 7">CT2-14</strain>
    </source>
</reference>
<dbReference type="AlphaFoldDB" id="A0A6I3L051"/>
<proteinExistence type="inferred from homology"/>
<sequence length="532" mass="57187">MVHNPPTQIEIQTISCPTATVGISAMAGPDHDRSRVRTPASRPRGENRTFSGQNDSVVDIRESWRLNCVTLRQKRSLHMDALSTFAPASIDATSDISFLPPALRGPLRERVARATRDARARDHYSRAVRQWAPVADQRYRCCTQLPSLGANEIPVIRVGIKDTVDIAGWPTRFGLPHFRRYPETTAPIVRHLPEDTLVAKLTTTQLSVGRASGCVNPYFPGLDPAGSSTGSAVAVAANICDVALGTDVLGSVRFPAGCCGVTGLRMTHQPRLTEGLLTISSLLDAPGWITRTPADLAYLWEALDLQGLLPSGNEQPPREGVIGVVAEVAGEDCDDDVFAALTAAQAEVAAAGLGLKPVELSTVWHVRADAWRLCAFDTYRLGRRWRDLVDSEFDDATRAAFDLLDDVTDEEYDSTVTALQRVRSVIADLFAAQGVDAWLLPLGQRLPVALGAIPAGTPTILNPRDSRFGDRLGFTSLASAAGLPAICFPIGVHPHRHTPVPVQLVGPPGSEAHLIELAVRIGGPGALDLLPR</sequence>
<keyword evidence="7" id="KW-1185">Reference proteome</keyword>
<evidence type="ECO:0000313" key="6">
    <source>
        <dbReference type="EMBL" id="MTE15662.1"/>
    </source>
</evidence>
<dbReference type="InterPro" id="IPR036928">
    <property type="entry name" value="AS_sf"/>
</dbReference>
<accession>A0A6I3L051</accession>
<protein>
    <recommendedName>
        <fullName evidence="3">amidase</fullName>
        <ecNumber evidence="3">3.5.1.4</ecNumber>
    </recommendedName>
</protein>
<dbReference type="PANTHER" id="PTHR11895">
    <property type="entry name" value="TRANSAMIDASE"/>
    <property type="match status" value="1"/>
</dbReference>
<dbReference type="EMBL" id="WMBB01000011">
    <property type="protein sequence ID" value="MTE15662.1"/>
    <property type="molecule type" value="Genomic_DNA"/>
</dbReference>
<evidence type="ECO:0000259" key="5">
    <source>
        <dbReference type="Pfam" id="PF01425"/>
    </source>
</evidence>
<comment type="catalytic activity">
    <reaction evidence="1">
        <text>a monocarboxylic acid amide + H2O = a monocarboxylate + NH4(+)</text>
        <dbReference type="Rhea" id="RHEA:12020"/>
        <dbReference type="ChEBI" id="CHEBI:15377"/>
        <dbReference type="ChEBI" id="CHEBI:28938"/>
        <dbReference type="ChEBI" id="CHEBI:35757"/>
        <dbReference type="ChEBI" id="CHEBI:83628"/>
        <dbReference type="EC" id="3.5.1.4"/>
    </reaction>
</comment>
<dbReference type="InterPro" id="IPR000120">
    <property type="entry name" value="Amidase"/>
</dbReference>